<dbReference type="PANTHER" id="PTHR11875">
    <property type="entry name" value="TESTIS-SPECIFIC Y-ENCODED PROTEIN"/>
    <property type="match status" value="1"/>
</dbReference>
<dbReference type="InterPro" id="IPR002164">
    <property type="entry name" value="NAP_family"/>
</dbReference>
<name>A0A0F2M2H0_SPOSC</name>
<feature type="compositionally biased region" description="Basic and acidic residues" evidence="3">
    <location>
        <begin position="250"/>
        <end position="268"/>
    </location>
</feature>
<sequence length="361" mass="40122">MAPTEPPAQVSSVTYSELSDIEADFDDFNVELLIQQAARERTLYERRTEIVRRIAGFWPLVFEQAPPEIDQCVQPSDAAVILSALEEVEVVRFEIGSGGDGQDGQSGDPRSVAIRFTFGENELFEDRVLEKRFWHRRAPAKVGADGKPSGKDAASESWAGLVSEPVPIKWKEGRDPTNGLLDLAVQVWKDGSSSSSSSSSAAATSASSKAKDELSAQLSKTAIGGLSFFAWFGYVGRRISAEESAAAIAQEREQRAERKAKRAKGEKVGDEDEEEQDDNEKDDEKDDKDDEEYEYEIFPEGDTVALALAEDLWPNAIKYFRQAQEQETLSDADFEEDYDDIAEDDDEEDEEEVPPAKKQRT</sequence>
<evidence type="ECO:0000313" key="4">
    <source>
        <dbReference type="EMBL" id="KJR83299.1"/>
    </source>
</evidence>
<reference evidence="4 5" key="2">
    <citation type="journal article" date="2015" name="Eukaryot. Cell">
        <title>Asexual propagation of a virulent clone complex in a human and feline outbreak of sporotrichosis.</title>
        <authorList>
            <person name="Teixeira Mde M."/>
            <person name="Rodrigues A.M."/>
            <person name="Tsui C.K."/>
            <person name="de Almeida L.G."/>
            <person name="Van Diepeningen A.D."/>
            <person name="van den Ende B.G."/>
            <person name="Fernandes G.F."/>
            <person name="Kano R."/>
            <person name="Hamelin R.C."/>
            <person name="Lopes-Bezerra L.M."/>
            <person name="Vasconcelos A.T."/>
            <person name="de Hoog S."/>
            <person name="de Camargo Z.P."/>
            <person name="Felipe M.S."/>
        </authorList>
    </citation>
    <scope>NUCLEOTIDE SEQUENCE [LARGE SCALE GENOMIC DNA]</scope>
    <source>
        <strain evidence="4 5">1099-18</strain>
    </source>
</reference>
<dbReference type="GO" id="GO:0006334">
    <property type="term" value="P:nucleosome assembly"/>
    <property type="evidence" value="ECO:0007669"/>
    <property type="project" value="InterPro"/>
</dbReference>
<accession>A0A0F2M2H0</accession>
<dbReference type="Pfam" id="PF00956">
    <property type="entry name" value="NAP"/>
    <property type="match status" value="1"/>
</dbReference>
<dbReference type="SUPFAM" id="SSF143113">
    <property type="entry name" value="NAP-like"/>
    <property type="match status" value="1"/>
</dbReference>
<dbReference type="KEGG" id="ssck:SPSK_04373"/>
<organism evidence="4 5">
    <name type="scientific">Sporothrix schenckii 1099-18</name>
    <dbReference type="NCBI Taxonomy" id="1397361"/>
    <lineage>
        <taxon>Eukaryota</taxon>
        <taxon>Fungi</taxon>
        <taxon>Dikarya</taxon>
        <taxon>Ascomycota</taxon>
        <taxon>Pezizomycotina</taxon>
        <taxon>Sordariomycetes</taxon>
        <taxon>Sordariomycetidae</taxon>
        <taxon>Ophiostomatales</taxon>
        <taxon>Ophiostomataceae</taxon>
        <taxon>Sporothrix</taxon>
    </lineage>
</organism>
<dbReference type="GeneID" id="27666458"/>
<evidence type="ECO:0000313" key="5">
    <source>
        <dbReference type="Proteomes" id="UP000033710"/>
    </source>
</evidence>
<feature type="region of interest" description="Disordered" evidence="3">
    <location>
        <begin position="324"/>
        <end position="361"/>
    </location>
</feature>
<dbReference type="RefSeq" id="XP_016585975.1">
    <property type="nucleotide sequence ID" value="XM_016731181.1"/>
</dbReference>
<dbReference type="AlphaFoldDB" id="A0A0F2M2H0"/>
<dbReference type="EMBL" id="AXCR01000010">
    <property type="protein sequence ID" value="KJR83299.1"/>
    <property type="molecule type" value="Genomic_DNA"/>
</dbReference>
<dbReference type="GO" id="GO:0005634">
    <property type="term" value="C:nucleus"/>
    <property type="evidence" value="ECO:0007669"/>
    <property type="project" value="InterPro"/>
</dbReference>
<proteinExistence type="inferred from homology"/>
<dbReference type="VEuPathDB" id="FungiDB:SPSK_04373"/>
<gene>
    <name evidence="4" type="ORF">SPSK_04373</name>
</gene>
<evidence type="ECO:0000256" key="3">
    <source>
        <dbReference type="SAM" id="MobiDB-lite"/>
    </source>
</evidence>
<dbReference type="Gene3D" id="3.30.1120.90">
    <property type="entry name" value="Nucleosome assembly protein"/>
    <property type="match status" value="1"/>
</dbReference>
<reference evidence="4 5" key="1">
    <citation type="journal article" date="2014" name="BMC Genomics">
        <title>Comparative genomics of the major fungal agents of human and animal Sporotrichosis: Sporothrix schenckii and Sporothrix brasiliensis.</title>
        <authorList>
            <person name="Teixeira M.M."/>
            <person name="de Almeida L.G."/>
            <person name="Kubitschek-Barreira P."/>
            <person name="Alves F.L."/>
            <person name="Kioshima E.S."/>
            <person name="Abadio A.K."/>
            <person name="Fernandes L."/>
            <person name="Derengowski L.S."/>
            <person name="Ferreira K.S."/>
            <person name="Souza R.C."/>
            <person name="Ruiz J.C."/>
            <person name="de Andrade N.C."/>
            <person name="Paes H.C."/>
            <person name="Nicola A.M."/>
            <person name="Albuquerque P."/>
            <person name="Gerber A.L."/>
            <person name="Martins V.P."/>
            <person name="Peconick L.D."/>
            <person name="Neto A.V."/>
            <person name="Chaucanez C.B."/>
            <person name="Silva P.A."/>
            <person name="Cunha O.L."/>
            <person name="de Oliveira F.F."/>
            <person name="dos Santos T.C."/>
            <person name="Barros A.L."/>
            <person name="Soares M.A."/>
            <person name="de Oliveira L.M."/>
            <person name="Marini M.M."/>
            <person name="Villalobos-Duno H."/>
            <person name="Cunha M.M."/>
            <person name="de Hoog S."/>
            <person name="da Silveira J.F."/>
            <person name="Henrissat B."/>
            <person name="Nino-Vega G.A."/>
            <person name="Cisalpino P.S."/>
            <person name="Mora-Montes H.M."/>
            <person name="Almeida S.R."/>
            <person name="Stajich J.E."/>
            <person name="Lopes-Bezerra L.M."/>
            <person name="Vasconcelos A.T."/>
            <person name="Felipe M.S."/>
        </authorList>
    </citation>
    <scope>NUCLEOTIDE SEQUENCE [LARGE SCALE GENOMIC DNA]</scope>
    <source>
        <strain evidence="4 5">1099-18</strain>
    </source>
</reference>
<dbReference type="Proteomes" id="UP000033710">
    <property type="component" value="Unassembled WGS sequence"/>
</dbReference>
<dbReference type="InterPro" id="IPR037231">
    <property type="entry name" value="NAP-like_sf"/>
</dbReference>
<comment type="similarity">
    <text evidence="1 2">Belongs to the nucleosome assembly protein (NAP) family.</text>
</comment>
<dbReference type="OrthoDB" id="19419at2759"/>
<evidence type="ECO:0000256" key="2">
    <source>
        <dbReference type="RuleBase" id="RU003876"/>
    </source>
</evidence>
<comment type="caution">
    <text evidence="4">The sequence shown here is derived from an EMBL/GenBank/DDBJ whole genome shotgun (WGS) entry which is preliminary data.</text>
</comment>
<feature type="compositionally biased region" description="Acidic residues" evidence="3">
    <location>
        <begin position="269"/>
        <end position="299"/>
    </location>
</feature>
<feature type="compositionally biased region" description="Acidic residues" evidence="3">
    <location>
        <begin position="328"/>
        <end position="353"/>
    </location>
</feature>
<evidence type="ECO:0000256" key="1">
    <source>
        <dbReference type="ARBA" id="ARBA00009947"/>
    </source>
</evidence>
<protein>
    <submittedName>
        <fullName evidence="4">Nap family protein</fullName>
    </submittedName>
</protein>
<feature type="region of interest" description="Disordered" evidence="3">
    <location>
        <begin position="247"/>
        <end position="300"/>
    </location>
</feature>